<keyword evidence="1" id="KW-0805">Transcription regulation</keyword>
<dbReference type="STRING" id="525909.Afer_2004"/>
<feature type="domain" description="HTH gntR-type" evidence="4">
    <location>
        <begin position="20"/>
        <end position="90"/>
    </location>
</feature>
<proteinExistence type="predicted"/>
<dbReference type="AlphaFoldDB" id="C7M2B7"/>
<keyword evidence="6" id="KW-1185">Reference proteome</keyword>
<dbReference type="CDD" id="cd07377">
    <property type="entry name" value="WHTH_GntR"/>
    <property type="match status" value="1"/>
</dbReference>
<evidence type="ECO:0000256" key="3">
    <source>
        <dbReference type="ARBA" id="ARBA00023163"/>
    </source>
</evidence>
<name>C7M2B7_ACIFD</name>
<dbReference type="RefSeq" id="WP_015799382.1">
    <property type="nucleotide sequence ID" value="NC_013124.1"/>
</dbReference>
<dbReference type="PANTHER" id="PTHR43537">
    <property type="entry name" value="TRANSCRIPTIONAL REGULATOR, GNTR FAMILY"/>
    <property type="match status" value="1"/>
</dbReference>
<evidence type="ECO:0000313" key="6">
    <source>
        <dbReference type="Proteomes" id="UP000000771"/>
    </source>
</evidence>
<dbReference type="GO" id="GO:0003700">
    <property type="term" value="F:DNA-binding transcription factor activity"/>
    <property type="evidence" value="ECO:0007669"/>
    <property type="project" value="InterPro"/>
</dbReference>
<organism evidence="5 6">
    <name type="scientific">Acidimicrobium ferrooxidans (strain DSM 10331 / JCM 15462 / NBRC 103882 / ICP)</name>
    <dbReference type="NCBI Taxonomy" id="525909"/>
    <lineage>
        <taxon>Bacteria</taxon>
        <taxon>Bacillati</taxon>
        <taxon>Actinomycetota</taxon>
        <taxon>Acidimicrobiia</taxon>
        <taxon>Acidimicrobiales</taxon>
        <taxon>Acidimicrobiaceae</taxon>
        <taxon>Acidimicrobium</taxon>
    </lineage>
</organism>
<dbReference type="Gene3D" id="1.10.10.10">
    <property type="entry name" value="Winged helix-like DNA-binding domain superfamily/Winged helix DNA-binding domain"/>
    <property type="match status" value="1"/>
</dbReference>
<protein>
    <submittedName>
        <fullName evidence="5">Regulatory protein GntR HTH</fullName>
    </submittedName>
</protein>
<dbReference type="KEGG" id="afo:Afer_2004"/>
<evidence type="ECO:0000313" key="5">
    <source>
        <dbReference type="EMBL" id="ACU54906.1"/>
    </source>
</evidence>
<gene>
    <name evidence="5" type="ordered locus">Afer_2004</name>
</gene>
<sequence length="245" mass="26456">MPRAAEHVLTHVPFSSLHETDKVDQVVQRLDHAIAAGLLPTGSRLPPEALLARMLGISLTTLRAALGILRLRGTITTRRGRQGGSVVTADPEAVRAAAIARLRTLGPSEVRDEGDLHAAILTRSATLAAERATDGERLALSLAATMLDELSLMHELQLHLELVALAQSTKLLEVELDCLLWFGGFLQLRSDTERSAMLASLGSLVAAVAEGTSEEAGRRAQRHAERMTRWVHATLIATTHEDGQR</sequence>
<evidence type="ECO:0000256" key="2">
    <source>
        <dbReference type="ARBA" id="ARBA00023125"/>
    </source>
</evidence>
<keyword evidence="3" id="KW-0804">Transcription</keyword>
<accession>C7M2B7</accession>
<dbReference type="InterPro" id="IPR036390">
    <property type="entry name" value="WH_DNA-bd_sf"/>
</dbReference>
<dbReference type="InterPro" id="IPR036388">
    <property type="entry name" value="WH-like_DNA-bd_sf"/>
</dbReference>
<dbReference type="Pfam" id="PF00392">
    <property type="entry name" value="GntR"/>
    <property type="match status" value="1"/>
</dbReference>
<dbReference type="EMBL" id="CP001631">
    <property type="protein sequence ID" value="ACU54906.1"/>
    <property type="molecule type" value="Genomic_DNA"/>
</dbReference>
<dbReference type="SMART" id="SM00345">
    <property type="entry name" value="HTH_GNTR"/>
    <property type="match status" value="1"/>
</dbReference>
<dbReference type="PROSITE" id="PS50949">
    <property type="entry name" value="HTH_GNTR"/>
    <property type="match status" value="1"/>
</dbReference>
<dbReference type="Proteomes" id="UP000000771">
    <property type="component" value="Chromosome"/>
</dbReference>
<reference evidence="5 6" key="1">
    <citation type="journal article" date="2009" name="Stand. Genomic Sci.">
        <title>Complete genome sequence of Acidimicrobium ferrooxidans type strain (ICP).</title>
        <authorList>
            <person name="Clum A."/>
            <person name="Nolan M."/>
            <person name="Lang E."/>
            <person name="Glavina Del Rio T."/>
            <person name="Tice H."/>
            <person name="Copeland A."/>
            <person name="Cheng J.F."/>
            <person name="Lucas S."/>
            <person name="Chen F."/>
            <person name="Bruce D."/>
            <person name="Goodwin L."/>
            <person name="Pitluck S."/>
            <person name="Ivanova N."/>
            <person name="Mavrommatis K."/>
            <person name="Mikhailova N."/>
            <person name="Pati A."/>
            <person name="Chen A."/>
            <person name="Palaniappan K."/>
            <person name="Goker M."/>
            <person name="Spring S."/>
            <person name="Land M."/>
            <person name="Hauser L."/>
            <person name="Chang Y.J."/>
            <person name="Jeffries C.C."/>
            <person name="Chain P."/>
            <person name="Bristow J."/>
            <person name="Eisen J.A."/>
            <person name="Markowitz V."/>
            <person name="Hugenholtz P."/>
            <person name="Kyrpides N.C."/>
            <person name="Klenk H.P."/>
            <person name="Lapidus A."/>
        </authorList>
    </citation>
    <scope>NUCLEOTIDE SEQUENCE [LARGE SCALE GENOMIC DNA]</scope>
    <source>
        <strain evidence="6">DSM 10331 / JCM 15462 / NBRC 103882 / ICP</strain>
    </source>
</reference>
<dbReference type="SUPFAM" id="SSF46785">
    <property type="entry name" value="Winged helix' DNA-binding domain"/>
    <property type="match status" value="1"/>
</dbReference>
<keyword evidence="2" id="KW-0238">DNA-binding</keyword>
<dbReference type="GO" id="GO:0003677">
    <property type="term" value="F:DNA binding"/>
    <property type="evidence" value="ECO:0007669"/>
    <property type="project" value="UniProtKB-KW"/>
</dbReference>
<dbReference type="PANTHER" id="PTHR43537:SF5">
    <property type="entry name" value="UXU OPERON TRANSCRIPTIONAL REGULATOR"/>
    <property type="match status" value="1"/>
</dbReference>
<dbReference type="eggNOG" id="COG2186">
    <property type="taxonomic scope" value="Bacteria"/>
</dbReference>
<evidence type="ECO:0000259" key="4">
    <source>
        <dbReference type="PROSITE" id="PS50949"/>
    </source>
</evidence>
<dbReference type="InterPro" id="IPR000524">
    <property type="entry name" value="Tscrpt_reg_HTH_GntR"/>
</dbReference>
<dbReference type="HOGENOM" id="CLU_017584_9_0_11"/>
<evidence type="ECO:0000256" key="1">
    <source>
        <dbReference type="ARBA" id="ARBA00023015"/>
    </source>
</evidence>